<keyword evidence="6" id="KW-0547">Nucleotide-binding</keyword>
<evidence type="ECO:0000256" key="6">
    <source>
        <dbReference type="RuleBase" id="RU362081"/>
    </source>
</evidence>
<evidence type="ECO:0000259" key="8">
    <source>
        <dbReference type="Pfam" id="PF00122"/>
    </source>
</evidence>
<dbReference type="SUPFAM" id="SSF81653">
    <property type="entry name" value="Calcium ATPase, transduction domain A"/>
    <property type="match status" value="1"/>
</dbReference>
<dbReference type="InterPro" id="IPR023299">
    <property type="entry name" value="ATPase_P-typ_cyto_dom_N"/>
</dbReference>
<feature type="region of interest" description="Disordered" evidence="7">
    <location>
        <begin position="1"/>
        <end position="23"/>
    </location>
</feature>
<dbReference type="GO" id="GO:0019829">
    <property type="term" value="F:ATPase-coupled monoatomic cation transmembrane transporter activity"/>
    <property type="evidence" value="ECO:0007669"/>
    <property type="project" value="InterPro"/>
</dbReference>
<dbReference type="KEGG" id="thao:NI17_007730"/>
<feature type="transmembrane region" description="Helical" evidence="6">
    <location>
        <begin position="293"/>
        <end position="319"/>
    </location>
</feature>
<dbReference type="InterPro" id="IPR008250">
    <property type="entry name" value="ATPase_P-typ_transduc_dom_A_sf"/>
</dbReference>
<dbReference type="Proteomes" id="UP000265719">
    <property type="component" value="Chromosome"/>
</dbReference>
<dbReference type="InterPro" id="IPR023298">
    <property type="entry name" value="ATPase_P-typ_TM_dom_sf"/>
</dbReference>
<evidence type="ECO:0000256" key="3">
    <source>
        <dbReference type="ARBA" id="ARBA00022692"/>
    </source>
</evidence>
<feature type="transmembrane region" description="Helical" evidence="6">
    <location>
        <begin position="264"/>
        <end position="287"/>
    </location>
</feature>
<keyword evidence="6" id="KW-1003">Cell membrane</keyword>
<evidence type="ECO:0000256" key="1">
    <source>
        <dbReference type="ARBA" id="ARBA00004651"/>
    </source>
</evidence>
<keyword evidence="5 6" id="KW-0472">Membrane</keyword>
<organism evidence="9 10">
    <name type="scientific">Thermobifida halotolerans</name>
    <dbReference type="NCBI Taxonomy" id="483545"/>
    <lineage>
        <taxon>Bacteria</taxon>
        <taxon>Bacillati</taxon>
        <taxon>Actinomycetota</taxon>
        <taxon>Actinomycetes</taxon>
        <taxon>Streptosporangiales</taxon>
        <taxon>Nocardiopsidaceae</taxon>
        <taxon>Thermobifida</taxon>
    </lineage>
</organism>
<dbReference type="Gene3D" id="2.70.150.10">
    <property type="entry name" value="Calcium-transporting ATPase, cytoplasmic transduction domain A"/>
    <property type="match status" value="1"/>
</dbReference>
<protein>
    <submittedName>
        <fullName evidence="9">Cadmium-translocating P-type ATPase</fullName>
    </submittedName>
</protein>
<evidence type="ECO:0000313" key="9">
    <source>
        <dbReference type="EMBL" id="UOE21031.1"/>
    </source>
</evidence>
<accession>A0AA97LZT0</accession>
<dbReference type="NCBIfam" id="TIGR01512">
    <property type="entry name" value="ATPase-IB2_Cd"/>
    <property type="match status" value="1"/>
</dbReference>
<dbReference type="GO" id="GO:0015086">
    <property type="term" value="F:cadmium ion transmembrane transporter activity"/>
    <property type="evidence" value="ECO:0007669"/>
    <property type="project" value="TreeGrafter"/>
</dbReference>
<dbReference type="InterPro" id="IPR023214">
    <property type="entry name" value="HAD_sf"/>
</dbReference>
<keyword evidence="6" id="KW-0479">Metal-binding</keyword>
<dbReference type="SUPFAM" id="SSF81665">
    <property type="entry name" value="Calcium ATPase, transmembrane domain M"/>
    <property type="match status" value="1"/>
</dbReference>
<evidence type="ECO:0000256" key="4">
    <source>
        <dbReference type="ARBA" id="ARBA00022989"/>
    </source>
</evidence>
<feature type="domain" description="P-type ATPase A" evidence="8">
    <location>
        <begin position="144"/>
        <end position="244"/>
    </location>
</feature>
<dbReference type="InterPro" id="IPR001757">
    <property type="entry name" value="P_typ_ATPase"/>
</dbReference>
<dbReference type="FunFam" id="2.70.150.10:FF:000002">
    <property type="entry name" value="Copper-transporting ATPase 1, putative"/>
    <property type="match status" value="1"/>
</dbReference>
<keyword evidence="6" id="KW-0067">ATP-binding</keyword>
<dbReference type="NCBIfam" id="TIGR01494">
    <property type="entry name" value="ATPase_P-type"/>
    <property type="match status" value="1"/>
</dbReference>
<sequence length="657" mass="67804">MTRHDPHDAPTAAPDDDRCCGHDEDGEDVDHVWQVGEIRLGALSGLLLLCGFLLELADQRVWALLPYTAALVAGGATFVPETLAKLLRGRIGVDTLMTIGAVGATALGQVEEAAALAFLYSLSEGLEEYSVVRTRRGLRALLDLVPRTATVRRDGQEREVDPDDLAVGDVLLVRPGERLATDGIVREGRASLDVSALTGESVPVEAGPGDEVFAGSVNGSAALEVEVTATADDNSLARIVHIVESEQSRKGVTQRLTDRIARPLVPGILVVAALIAAAGALLGEALLWVERALVVVVAASPCALAISVPVTVVASVGAASRRGVLIKGGAALEALGRVRTVALDKTGTLTRNEPAVVAVAAAPGHDRDTVLRLAAALEARSEHPLARAVLRAAPAVPRATEVEAVPGAGLFGVCDGRRLRLGRAGWIEPGVLADDVARMQREGATTVLVEVDGAVVGAVAVRDDLRPEAAEAVARLRAGGHDVVMLTGDNAATAHALAERAGIGEVHADLRPEDKSRIVGRLRGSGRVTAMVGDGVNDAPALATADVGVAMGAMGADVAVETADVALMGDDLRLLPGALAHARRSRRIILQNVVVSLALIAVLIPLALAGVLGLAAVVLVHEVAEFVIILNGVRAGRTTRLRLDTPAPAGASEAAVR</sequence>
<dbReference type="NCBIfam" id="TIGR01525">
    <property type="entry name" value="ATPase-IB_hvy"/>
    <property type="match status" value="1"/>
</dbReference>
<evidence type="ECO:0000256" key="7">
    <source>
        <dbReference type="SAM" id="MobiDB-lite"/>
    </source>
</evidence>
<dbReference type="GO" id="GO:0016887">
    <property type="term" value="F:ATP hydrolysis activity"/>
    <property type="evidence" value="ECO:0007669"/>
    <property type="project" value="InterPro"/>
</dbReference>
<comment type="similarity">
    <text evidence="2 6">Belongs to the cation transport ATPase (P-type) (TC 3.A.3) family. Type IB subfamily.</text>
</comment>
<keyword evidence="3 6" id="KW-0812">Transmembrane</keyword>
<evidence type="ECO:0000256" key="2">
    <source>
        <dbReference type="ARBA" id="ARBA00006024"/>
    </source>
</evidence>
<evidence type="ECO:0000313" key="10">
    <source>
        <dbReference type="Proteomes" id="UP000265719"/>
    </source>
</evidence>
<dbReference type="PRINTS" id="PR00119">
    <property type="entry name" value="CATATPASE"/>
</dbReference>
<reference evidence="9" key="1">
    <citation type="submission" date="2020-10" db="EMBL/GenBank/DDBJ databases">
        <title>De novo genome project of the cellulose decomposer Thermobifida halotolerans type strain.</title>
        <authorList>
            <person name="Nagy I."/>
            <person name="Horvath B."/>
            <person name="Kukolya J."/>
            <person name="Nagy I."/>
            <person name="Orsini M."/>
        </authorList>
    </citation>
    <scope>NUCLEOTIDE SEQUENCE</scope>
    <source>
        <strain evidence="9">DSM 44931</strain>
    </source>
</reference>
<evidence type="ECO:0000256" key="5">
    <source>
        <dbReference type="ARBA" id="ARBA00023136"/>
    </source>
</evidence>
<dbReference type="PANTHER" id="PTHR48085:SF5">
    <property type="entry name" value="CADMIUM_ZINC-TRANSPORTING ATPASE HMA4-RELATED"/>
    <property type="match status" value="1"/>
</dbReference>
<comment type="subcellular location">
    <subcellularLocation>
        <location evidence="1">Cell membrane</location>
        <topology evidence="1">Multi-pass membrane protein</topology>
    </subcellularLocation>
</comment>
<dbReference type="SUPFAM" id="SSF56784">
    <property type="entry name" value="HAD-like"/>
    <property type="match status" value="1"/>
</dbReference>
<dbReference type="Gene3D" id="3.40.50.1000">
    <property type="entry name" value="HAD superfamily/HAD-like"/>
    <property type="match status" value="1"/>
</dbReference>
<dbReference type="EMBL" id="CP063196">
    <property type="protein sequence ID" value="UOE21031.1"/>
    <property type="molecule type" value="Genomic_DNA"/>
</dbReference>
<gene>
    <name evidence="9" type="primary">cadA</name>
    <name evidence="9" type="ORF">NI17_007730</name>
</gene>
<dbReference type="PROSITE" id="PS00154">
    <property type="entry name" value="ATPASE_E1_E2"/>
    <property type="match status" value="1"/>
</dbReference>
<feature type="transmembrane region" description="Helical" evidence="6">
    <location>
        <begin position="614"/>
        <end position="633"/>
    </location>
</feature>
<dbReference type="GO" id="GO:0046872">
    <property type="term" value="F:metal ion binding"/>
    <property type="evidence" value="ECO:0007669"/>
    <property type="project" value="UniProtKB-KW"/>
</dbReference>
<proteinExistence type="inferred from homology"/>
<dbReference type="RefSeq" id="WP_068690448.1">
    <property type="nucleotide sequence ID" value="NZ_CP063196.1"/>
</dbReference>
<dbReference type="InterPro" id="IPR036412">
    <property type="entry name" value="HAD-like_sf"/>
</dbReference>
<dbReference type="InterPro" id="IPR018303">
    <property type="entry name" value="ATPase_P-typ_P_site"/>
</dbReference>
<dbReference type="AlphaFoldDB" id="A0AA97LZT0"/>
<dbReference type="Pfam" id="PF00702">
    <property type="entry name" value="Hydrolase"/>
    <property type="match status" value="1"/>
</dbReference>
<dbReference type="InterPro" id="IPR027256">
    <property type="entry name" value="P-typ_ATPase_IB"/>
</dbReference>
<keyword evidence="4 6" id="KW-1133">Transmembrane helix</keyword>
<dbReference type="PANTHER" id="PTHR48085">
    <property type="entry name" value="CADMIUM/ZINC-TRANSPORTING ATPASE HMA2-RELATED"/>
    <property type="match status" value="1"/>
</dbReference>
<dbReference type="CDD" id="cd02079">
    <property type="entry name" value="P-type_ATPase_HM"/>
    <property type="match status" value="1"/>
</dbReference>
<dbReference type="Gene3D" id="3.40.1110.10">
    <property type="entry name" value="Calcium-transporting ATPase, cytoplasmic domain N"/>
    <property type="match status" value="1"/>
</dbReference>
<keyword evidence="10" id="KW-1185">Reference proteome</keyword>
<dbReference type="GO" id="GO:0005886">
    <property type="term" value="C:plasma membrane"/>
    <property type="evidence" value="ECO:0007669"/>
    <property type="project" value="UniProtKB-SubCell"/>
</dbReference>
<dbReference type="InterPro" id="IPR051014">
    <property type="entry name" value="Cation_Transport_ATPase_IB"/>
</dbReference>
<name>A0AA97LZT0_9ACTN</name>
<dbReference type="Pfam" id="PF00122">
    <property type="entry name" value="E1-E2_ATPase"/>
    <property type="match status" value="1"/>
</dbReference>
<feature type="transmembrane region" description="Helical" evidence="6">
    <location>
        <begin position="588"/>
        <end position="608"/>
    </location>
</feature>
<dbReference type="InterPro" id="IPR059000">
    <property type="entry name" value="ATPase_P-type_domA"/>
</dbReference>
<dbReference type="GO" id="GO:0005524">
    <property type="term" value="F:ATP binding"/>
    <property type="evidence" value="ECO:0007669"/>
    <property type="project" value="UniProtKB-UniRule"/>
</dbReference>